<keyword evidence="4" id="KW-1015">Disulfide bond</keyword>
<keyword evidence="6" id="KW-0732">Signal</keyword>
<dbReference type="PROSITE" id="PS51257">
    <property type="entry name" value="PROKAR_LIPOPROTEIN"/>
    <property type="match status" value="1"/>
</dbReference>
<dbReference type="PANTHER" id="PTHR42852">
    <property type="entry name" value="THIOL:DISULFIDE INTERCHANGE PROTEIN DSBE"/>
    <property type="match status" value="1"/>
</dbReference>
<dbReference type="Proteomes" id="UP000649179">
    <property type="component" value="Unassembled WGS sequence"/>
</dbReference>
<evidence type="ECO:0000313" key="9">
    <source>
        <dbReference type="Proteomes" id="UP000649179"/>
    </source>
</evidence>
<evidence type="ECO:0000256" key="6">
    <source>
        <dbReference type="SAM" id="SignalP"/>
    </source>
</evidence>
<evidence type="ECO:0000256" key="5">
    <source>
        <dbReference type="ARBA" id="ARBA00023284"/>
    </source>
</evidence>
<dbReference type="AlphaFoldDB" id="A0A917F213"/>
<dbReference type="InterPro" id="IPR013766">
    <property type="entry name" value="Thioredoxin_domain"/>
</dbReference>
<feature type="domain" description="Thioredoxin" evidence="7">
    <location>
        <begin position="43"/>
        <end position="189"/>
    </location>
</feature>
<keyword evidence="9" id="KW-1185">Reference proteome</keyword>
<dbReference type="InterPro" id="IPR013740">
    <property type="entry name" value="Redoxin"/>
</dbReference>
<evidence type="ECO:0000256" key="3">
    <source>
        <dbReference type="ARBA" id="ARBA00022968"/>
    </source>
</evidence>
<evidence type="ECO:0000313" key="8">
    <source>
        <dbReference type="EMBL" id="GGF45224.1"/>
    </source>
</evidence>
<dbReference type="Gene3D" id="3.40.30.10">
    <property type="entry name" value="Glutaredoxin"/>
    <property type="match status" value="1"/>
</dbReference>
<dbReference type="Pfam" id="PF08534">
    <property type="entry name" value="Redoxin"/>
    <property type="match status" value="1"/>
</dbReference>
<gene>
    <name evidence="8" type="ORF">GCM10011519_18850</name>
</gene>
<reference evidence="8" key="1">
    <citation type="journal article" date="2014" name="Int. J. Syst. Evol. Microbiol.">
        <title>Complete genome sequence of Corynebacterium casei LMG S-19264T (=DSM 44701T), isolated from a smear-ripened cheese.</title>
        <authorList>
            <consortium name="US DOE Joint Genome Institute (JGI-PGF)"/>
            <person name="Walter F."/>
            <person name="Albersmeier A."/>
            <person name="Kalinowski J."/>
            <person name="Ruckert C."/>
        </authorList>
    </citation>
    <scope>NUCLEOTIDE SEQUENCE</scope>
    <source>
        <strain evidence="8">CGMCC 1.16067</strain>
    </source>
</reference>
<organism evidence="8 9">
    <name type="scientific">Marmoricola endophyticus</name>
    <dbReference type="NCBI Taxonomy" id="2040280"/>
    <lineage>
        <taxon>Bacteria</taxon>
        <taxon>Bacillati</taxon>
        <taxon>Actinomycetota</taxon>
        <taxon>Actinomycetes</taxon>
        <taxon>Propionibacteriales</taxon>
        <taxon>Nocardioidaceae</taxon>
        <taxon>Marmoricola</taxon>
    </lineage>
</organism>
<evidence type="ECO:0000256" key="2">
    <source>
        <dbReference type="ARBA" id="ARBA00022748"/>
    </source>
</evidence>
<evidence type="ECO:0000256" key="4">
    <source>
        <dbReference type="ARBA" id="ARBA00023157"/>
    </source>
</evidence>
<dbReference type="RefSeq" id="WP_188779538.1">
    <property type="nucleotide sequence ID" value="NZ_BMKQ01000001.1"/>
</dbReference>
<dbReference type="CDD" id="cd02966">
    <property type="entry name" value="TlpA_like_family"/>
    <property type="match status" value="1"/>
</dbReference>
<keyword evidence="5" id="KW-0676">Redox-active center</keyword>
<name>A0A917F213_9ACTN</name>
<protein>
    <recommendedName>
        <fullName evidence="7">Thioredoxin domain-containing protein</fullName>
    </recommendedName>
</protein>
<keyword evidence="3" id="KW-0812">Transmembrane</keyword>
<sequence>MIASRRLLAAAAGLLLAPVLVACGTDGTGVKGYVTGTGSISQVSPSDRKPIGTIEGETLDGKQLRLASYAAGRPAVVNTWGSWCAPCRKEAPVLVAAQRRLGEDVAFLGINIRDSGAQDQAKAFERRFEVPYPSLYDPTGRSLLRTPGRTASVSIPSTLVIDSKGRLAATVVGAVPTARTLAELVQDAG</sequence>
<dbReference type="PANTHER" id="PTHR42852:SF6">
    <property type="entry name" value="THIOL:DISULFIDE INTERCHANGE PROTEIN DSBE"/>
    <property type="match status" value="1"/>
</dbReference>
<comment type="subcellular location">
    <subcellularLocation>
        <location evidence="1">Cell envelope</location>
    </subcellularLocation>
</comment>
<accession>A0A917F213</accession>
<dbReference type="InterPro" id="IPR050553">
    <property type="entry name" value="Thioredoxin_ResA/DsbE_sf"/>
</dbReference>
<proteinExistence type="predicted"/>
<dbReference type="GO" id="GO:0016491">
    <property type="term" value="F:oxidoreductase activity"/>
    <property type="evidence" value="ECO:0007669"/>
    <property type="project" value="InterPro"/>
</dbReference>
<keyword evidence="2" id="KW-0201">Cytochrome c-type biogenesis</keyword>
<dbReference type="GO" id="GO:0017004">
    <property type="term" value="P:cytochrome complex assembly"/>
    <property type="evidence" value="ECO:0007669"/>
    <property type="project" value="UniProtKB-KW"/>
</dbReference>
<dbReference type="EMBL" id="BMKQ01000001">
    <property type="protein sequence ID" value="GGF45224.1"/>
    <property type="molecule type" value="Genomic_DNA"/>
</dbReference>
<comment type="caution">
    <text evidence="8">The sequence shown here is derived from an EMBL/GenBank/DDBJ whole genome shotgun (WGS) entry which is preliminary data.</text>
</comment>
<feature type="signal peptide" evidence="6">
    <location>
        <begin position="1"/>
        <end position="22"/>
    </location>
</feature>
<dbReference type="InterPro" id="IPR036249">
    <property type="entry name" value="Thioredoxin-like_sf"/>
</dbReference>
<feature type="chain" id="PRO_5039694895" description="Thioredoxin domain-containing protein" evidence="6">
    <location>
        <begin position="23"/>
        <end position="189"/>
    </location>
</feature>
<reference evidence="8" key="2">
    <citation type="submission" date="2020-09" db="EMBL/GenBank/DDBJ databases">
        <authorList>
            <person name="Sun Q."/>
            <person name="Zhou Y."/>
        </authorList>
    </citation>
    <scope>NUCLEOTIDE SEQUENCE</scope>
    <source>
        <strain evidence="8">CGMCC 1.16067</strain>
    </source>
</reference>
<dbReference type="SUPFAM" id="SSF52833">
    <property type="entry name" value="Thioredoxin-like"/>
    <property type="match status" value="1"/>
</dbReference>
<dbReference type="PROSITE" id="PS51352">
    <property type="entry name" value="THIOREDOXIN_2"/>
    <property type="match status" value="1"/>
</dbReference>
<evidence type="ECO:0000259" key="7">
    <source>
        <dbReference type="PROSITE" id="PS51352"/>
    </source>
</evidence>
<keyword evidence="3" id="KW-0735">Signal-anchor</keyword>
<dbReference type="GO" id="GO:0030313">
    <property type="term" value="C:cell envelope"/>
    <property type="evidence" value="ECO:0007669"/>
    <property type="project" value="UniProtKB-SubCell"/>
</dbReference>
<evidence type="ECO:0000256" key="1">
    <source>
        <dbReference type="ARBA" id="ARBA00004196"/>
    </source>
</evidence>